<comment type="caution">
    <text evidence="1">The sequence shown here is derived from an EMBL/GenBank/DDBJ whole genome shotgun (WGS) entry which is preliminary data.</text>
</comment>
<dbReference type="AlphaFoldDB" id="A0AAV4WRL9"/>
<dbReference type="Proteomes" id="UP001054837">
    <property type="component" value="Unassembled WGS sequence"/>
</dbReference>
<gene>
    <name evidence="1" type="ORF">CDAR_462671</name>
</gene>
<name>A0AAV4WRL9_9ARAC</name>
<proteinExistence type="predicted"/>
<protein>
    <submittedName>
        <fullName evidence="1">Uncharacterized protein</fullName>
    </submittedName>
</protein>
<keyword evidence="2" id="KW-1185">Reference proteome</keyword>
<dbReference type="EMBL" id="BPLQ01014910">
    <property type="protein sequence ID" value="GIY84240.1"/>
    <property type="molecule type" value="Genomic_DNA"/>
</dbReference>
<sequence length="116" mass="13066">MHSSRTRSILTTRAVSVDSSGLTTKGKASWYWESGDGTSRENMDDFRFIFNFLDTGLTRFFRDGDGYLMDGNSTRICNWKQNWVGQLMGTSPNEQFPFLSPSTGVGVNWDGDELCT</sequence>
<organism evidence="1 2">
    <name type="scientific">Caerostris darwini</name>
    <dbReference type="NCBI Taxonomy" id="1538125"/>
    <lineage>
        <taxon>Eukaryota</taxon>
        <taxon>Metazoa</taxon>
        <taxon>Ecdysozoa</taxon>
        <taxon>Arthropoda</taxon>
        <taxon>Chelicerata</taxon>
        <taxon>Arachnida</taxon>
        <taxon>Araneae</taxon>
        <taxon>Araneomorphae</taxon>
        <taxon>Entelegynae</taxon>
        <taxon>Araneoidea</taxon>
        <taxon>Araneidae</taxon>
        <taxon>Caerostris</taxon>
    </lineage>
</organism>
<accession>A0AAV4WRL9</accession>
<evidence type="ECO:0000313" key="1">
    <source>
        <dbReference type="EMBL" id="GIY84240.1"/>
    </source>
</evidence>
<evidence type="ECO:0000313" key="2">
    <source>
        <dbReference type="Proteomes" id="UP001054837"/>
    </source>
</evidence>
<reference evidence="1 2" key="1">
    <citation type="submission" date="2021-06" db="EMBL/GenBank/DDBJ databases">
        <title>Caerostris darwini draft genome.</title>
        <authorList>
            <person name="Kono N."/>
            <person name="Arakawa K."/>
        </authorList>
    </citation>
    <scope>NUCLEOTIDE SEQUENCE [LARGE SCALE GENOMIC DNA]</scope>
</reference>